<protein>
    <submittedName>
        <fullName evidence="1">Uncharacterized protein</fullName>
    </submittedName>
</protein>
<sequence length="105" mass="11132">MSPDRAGTVTAWTRALDELDAMASVAGEHAGETAVAHLAAWTPPTGLGRLPAELVDRALEVLVRQADVVDRLHAAIVENRRHSRALTCVPRAHDSTAAAYLDVSA</sequence>
<organism evidence="1 2">
    <name type="scientific">Cellulosimicrobium aquatile</name>
    <dbReference type="NCBI Taxonomy" id="1612203"/>
    <lineage>
        <taxon>Bacteria</taxon>
        <taxon>Bacillati</taxon>
        <taxon>Actinomycetota</taxon>
        <taxon>Actinomycetes</taxon>
        <taxon>Micrococcales</taxon>
        <taxon>Promicromonosporaceae</taxon>
        <taxon>Cellulosimicrobium</taxon>
    </lineage>
</organism>
<evidence type="ECO:0000313" key="1">
    <source>
        <dbReference type="EMBL" id="SIP87462.1"/>
    </source>
</evidence>
<evidence type="ECO:0000313" key="2">
    <source>
        <dbReference type="Proteomes" id="UP000186235"/>
    </source>
</evidence>
<proteinExistence type="predicted"/>
<keyword evidence="2" id="KW-1185">Reference proteome</keyword>
<dbReference type="AlphaFoldDB" id="A0A1N6N5V9"/>
<dbReference type="GeneID" id="95685645"/>
<reference evidence="2" key="1">
    <citation type="submission" date="2017-01" db="EMBL/GenBank/DDBJ databases">
        <authorList>
            <person name="Varghese N."/>
            <person name="Submissions S."/>
        </authorList>
    </citation>
    <scope>NUCLEOTIDE SEQUENCE [LARGE SCALE GENOMIC DNA]</scope>
    <source>
        <strain evidence="2">3bp</strain>
    </source>
</reference>
<dbReference type="EMBL" id="FTMI01000001">
    <property type="protein sequence ID" value="SIP87462.1"/>
    <property type="molecule type" value="Genomic_DNA"/>
</dbReference>
<accession>A0A1N6N5V9</accession>
<dbReference type="Proteomes" id="UP000186235">
    <property type="component" value="Unassembled WGS sequence"/>
</dbReference>
<gene>
    <name evidence="1" type="ORF">SAMN05518682_0173</name>
</gene>
<name>A0A1N6N5V9_9MICO</name>
<dbReference type="RefSeq" id="WP_061266689.1">
    <property type="nucleotide sequence ID" value="NZ_FTMI01000001.1"/>
</dbReference>